<accession>A0A927R763</accession>
<protein>
    <submittedName>
        <fullName evidence="1">Uncharacterized protein</fullName>
    </submittedName>
</protein>
<comment type="caution">
    <text evidence="1">The sequence shown here is derived from an EMBL/GenBank/DDBJ whole genome shotgun (WGS) entry which is preliminary data.</text>
</comment>
<gene>
    <name evidence="1" type="ORF">HEB94_002070</name>
</gene>
<keyword evidence="2" id="KW-1185">Reference proteome</keyword>
<dbReference type="Proteomes" id="UP000638648">
    <property type="component" value="Unassembled WGS sequence"/>
</dbReference>
<evidence type="ECO:0000313" key="1">
    <source>
        <dbReference type="EMBL" id="MBE1605222.1"/>
    </source>
</evidence>
<evidence type="ECO:0000313" key="2">
    <source>
        <dbReference type="Proteomes" id="UP000638648"/>
    </source>
</evidence>
<organism evidence="1 2">
    <name type="scientific">Actinopolymorpha pittospori</name>
    <dbReference type="NCBI Taxonomy" id="648752"/>
    <lineage>
        <taxon>Bacteria</taxon>
        <taxon>Bacillati</taxon>
        <taxon>Actinomycetota</taxon>
        <taxon>Actinomycetes</taxon>
        <taxon>Propionibacteriales</taxon>
        <taxon>Actinopolymorphaceae</taxon>
        <taxon>Actinopolymorpha</taxon>
    </lineage>
</organism>
<dbReference type="EMBL" id="JADBEM010000001">
    <property type="protein sequence ID" value="MBE1605222.1"/>
    <property type="molecule type" value="Genomic_DNA"/>
</dbReference>
<proteinExistence type="predicted"/>
<reference evidence="1" key="1">
    <citation type="submission" date="2020-10" db="EMBL/GenBank/DDBJ databases">
        <title>Sequencing the genomes of 1000 actinobacteria strains.</title>
        <authorList>
            <person name="Klenk H.-P."/>
        </authorList>
    </citation>
    <scope>NUCLEOTIDE SEQUENCE</scope>
    <source>
        <strain evidence="1">DSM 45354</strain>
    </source>
</reference>
<name>A0A927R763_9ACTN</name>
<dbReference type="AlphaFoldDB" id="A0A927R763"/>
<sequence>MRAEDEFGDGPAQRGWAGLAAELRWDLQPPPLRVHPGVIALLQRVTDANGAGLPVEDGRGEVGLGEGGGDVLAGEALDLAQDAARGVEVDVGIATGAEQVGTPEHVEERELDVTEIALVVAHRPPQDAFRRGGGVAAAKGYLRVTSA</sequence>